<dbReference type="SUPFAM" id="SSF56801">
    <property type="entry name" value="Acetyl-CoA synthetase-like"/>
    <property type="match status" value="1"/>
</dbReference>
<comment type="similarity">
    <text evidence="1">Belongs to the ATP-dependent AMP-binding enzyme family.</text>
</comment>
<dbReference type="Pfam" id="PF13193">
    <property type="entry name" value="AMP-binding_C"/>
    <property type="match status" value="1"/>
</dbReference>
<dbReference type="Gene3D" id="3.30.300.30">
    <property type="match status" value="1"/>
</dbReference>
<evidence type="ECO:0000256" key="1">
    <source>
        <dbReference type="ARBA" id="ARBA00006432"/>
    </source>
</evidence>
<evidence type="ECO:0008006" key="6">
    <source>
        <dbReference type="Google" id="ProtNLM"/>
    </source>
</evidence>
<dbReference type="InterPro" id="IPR045851">
    <property type="entry name" value="AMP-bd_C_sf"/>
</dbReference>
<dbReference type="InterPro" id="IPR042099">
    <property type="entry name" value="ANL_N_sf"/>
</dbReference>
<evidence type="ECO:0000259" key="3">
    <source>
        <dbReference type="Pfam" id="PF00501"/>
    </source>
</evidence>
<dbReference type="PROSITE" id="PS00455">
    <property type="entry name" value="AMP_BINDING"/>
    <property type="match status" value="1"/>
</dbReference>
<evidence type="ECO:0000313" key="5">
    <source>
        <dbReference type="EMBL" id="KKN91847.1"/>
    </source>
</evidence>
<keyword evidence="2" id="KW-0436">Ligase</keyword>
<proteinExistence type="inferred from homology"/>
<dbReference type="Pfam" id="PF00501">
    <property type="entry name" value="AMP-binding"/>
    <property type="match status" value="1"/>
</dbReference>
<dbReference type="EMBL" id="LAZR01000099">
    <property type="protein sequence ID" value="KKN91847.1"/>
    <property type="molecule type" value="Genomic_DNA"/>
</dbReference>
<protein>
    <recommendedName>
        <fullName evidence="6">Cyclohexanecarboxylate-CoA ligase</fullName>
    </recommendedName>
</protein>
<name>A0A0F9UWL0_9ZZZZ</name>
<dbReference type="InterPro" id="IPR020845">
    <property type="entry name" value="AMP-binding_CS"/>
</dbReference>
<organism evidence="5">
    <name type="scientific">marine sediment metagenome</name>
    <dbReference type="NCBI Taxonomy" id="412755"/>
    <lineage>
        <taxon>unclassified sequences</taxon>
        <taxon>metagenomes</taxon>
        <taxon>ecological metagenomes</taxon>
    </lineage>
</organism>
<comment type="caution">
    <text evidence="5">The sequence shown here is derived from an EMBL/GenBank/DDBJ whole genome shotgun (WGS) entry which is preliminary data.</text>
</comment>
<reference evidence="5" key="1">
    <citation type="journal article" date="2015" name="Nature">
        <title>Complex archaea that bridge the gap between prokaryotes and eukaryotes.</title>
        <authorList>
            <person name="Spang A."/>
            <person name="Saw J.H."/>
            <person name="Jorgensen S.L."/>
            <person name="Zaremba-Niedzwiedzka K."/>
            <person name="Martijn J."/>
            <person name="Lind A.E."/>
            <person name="van Eijk R."/>
            <person name="Schleper C."/>
            <person name="Guy L."/>
            <person name="Ettema T.J."/>
        </authorList>
    </citation>
    <scope>NUCLEOTIDE SEQUENCE</scope>
</reference>
<evidence type="ECO:0000256" key="2">
    <source>
        <dbReference type="ARBA" id="ARBA00022598"/>
    </source>
</evidence>
<dbReference type="InterPro" id="IPR025110">
    <property type="entry name" value="AMP-bd_C"/>
</dbReference>
<dbReference type="GO" id="GO:0031956">
    <property type="term" value="F:medium-chain fatty acid-CoA ligase activity"/>
    <property type="evidence" value="ECO:0007669"/>
    <property type="project" value="TreeGrafter"/>
</dbReference>
<dbReference type="InterPro" id="IPR000873">
    <property type="entry name" value="AMP-dep_synth/lig_dom"/>
</dbReference>
<dbReference type="PANTHER" id="PTHR43201">
    <property type="entry name" value="ACYL-COA SYNTHETASE"/>
    <property type="match status" value="1"/>
</dbReference>
<dbReference type="GO" id="GO:0006631">
    <property type="term" value="P:fatty acid metabolic process"/>
    <property type="evidence" value="ECO:0007669"/>
    <property type="project" value="TreeGrafter"/>
</dbReference>
<evidence type="ECO:0000259" key="4">
    <source>
        <dbReference type="Pfam" id="PF13193"/>
    </source>
</evidence>
<accession>A0A0F9UWL0</accession>
<feature type="domain" description="AMP-binding enzyme C-terminal" evidence="4">
    <location>
        <begin position="445"/>
        <end position="519"/>
    </location>
</feature>
<sequence>MAAPISLPGSLKNVMTVDNPSPDEQLLQASTLWQLLEHRVQRSPSATMLIDAGRGLKLTFAQAHNIAERLAAGFLATGIAPDSVVTWQLPTGVTAVMTALALSRLGCVQNPIIHLYGERELTLVLGRSRSEFLLVPGITSGRDYPAEAGRVCAQLKEPPMLLVMEGELPQGKPSTLPPPPQEGGSVRWVYYTSGTTSDPKGARHTDETLMTGGRNLAIAMAVAADDVGTVAFPYAHIGGAMYTCMLLASGMSAVLLERFVPAEACATFRRYRVTTTGGSTAHYEALLAEQRRQPDTPLLPALKLLCGGGAPKPPDLYFAIRRELGCGLTHNYGMTEVPLVSAGTPQDSDEQLAHTDGMPVQDVEVIIVKRDGDVARPGQEGEIRLRGKGVFKGYTDTALNEEAFDQNGYFRTGDLGVLRADGRLALTGRLKDVIIRKGENISAREIEELLYSHPRVANVAVIGLPDAQRGERVCAVVEPVPGEVPLSFDEMVAFFHAAGVMRQKIPEQLEIMEQLPRNQALNKILKHKLRELFVAG</sequence>
<dbReference type="PANTHER" id="PTHR43201:SF5">
    <property type="entry name" value="MEDIUM-CHAIN ACYL-COA LIGASE ACSF2, MITOCHONDRIAL"/>
    <property type="match status" value="1"/>
</dbReference>
<gene>
    <name evidence="5" type="ORF">LCGC14_0213220</name>
</gene>
<dbReference type="AlphaFoldDB" id="A0A0F9UWL0"/>
<dbReference type="Gene3D" id="3.40.50.12780">
    <property type="entry name" value="N-terminal domain of ligase-like"/>
    <property type="match status" value="1"/>
</dbReference>
<feature type="domain" description="AMP-dependent synthetase/ligase" evidence="3">
    <location>
        <begin position="36"/>
        <end position="394"/>
    </location>
</feature>